<dbReference type="InterPro" id="IPR051683">
    <property type="entry name" value="Enoyl-CoA_Hydratase/Isomerase"/>
</dbReference>
<gene>
    <name evidence="2" type="ORF">ACFO3J_05445</name>
</gene>
<dbReference type="Gene3D" id="3.90.226.10">
    <property type="entry name" value="2-enoyl-CoA Hydratase, Chain A, domain 1"/>
    <property type="match status" value="1"/>
</dbReference>
<protein>
    <submittedName>
        <fullName evidence="2">Enoyl-CoA hydratase family protein</fullName>
    </submittedName>
</protein>
<dbReference type="Proteomes" id="UP001595765">
    <property type="component" value="Unassembled WGS sequence"/>
</dbReference>
<organism evidence="2 3">
    <name type="scientific">Streptomyces polygonati</name>
    <dbReference type="NCBI Taxonomy" id="1617087"/>
    <lineage>
        <taxon>Bacteria</taxon>
        <taxon>Bacillati</taxon>
        <taxon>Actinomycetota</taxon>
        <taxon>Actinomycetes</taxon>
        <taxon>Kitasatosporales</taxon>
        <taxon>Streptomycetaceae</taxon>
        <taxon>Streptomyces</taxon>
    </lineage>
</organism>
<dbReference type="InterPro" id="IPR001753">
    <property type="entry name" value="Enoyl-CoA_hydra/iso"/>
</dbReference>
<sequence>MTTAPLVRREHDRGVAVLTLDSPHNRNALSARLVRELTGELAAAARDTATRAILLTHTGGTFCAGADLREAGAAADGPRQLVDLLRAIAETPKPVVAAVRGHARAGGLGLIAACDIAVATAAATFAFTEVRLGLAPAVISLPVLARADPRAVARYFLTGETFGADEAVAMGLVTAPEEALEAILAGLRAGSPQGLAESKALTTGPLLAALDERGAEVVEVSARLFGSAEAAEGMRAFLDKRKPSWTP</sequence>
<dbReference type="PANTHER" id="PTHR42964">
    <property type="entry name" value="ENOYL-COA HYDRATASE"/>
    <property type="match status" value="1"/>
</dbReference>
<dbReference type="RefSeq" id="WP_386426631.1">
    <property type="nucleotide sequence ID" value="NZ_JBHSBB010000006.1"/>
</dbReference>
<accession>A0ABV8HIB8</accession>
<keyword evidence="3" id="KW-1185">Reference proteome</keyword>
<evidence type="ECO:0000256" key="1">
    <source>
        <dbReference type="ARBA" id="ARBA00005254"/>
    </source>
</evidence>
<proteinExistence type="inferred from homology"/>
<dbReference type="NCBIfam" id="NF005879">
    <property type="entry name" value="PRK07827.1"/>
    <property type="match status" value="1"/>
</dbReference>
<dbReference type="InterPro" id="IPR014748">
    <property type="entry name" value="Enoyl-CoA_hydra_C"/>
</dbReference>
<dbReference type="Gene3D" id="1.10.12.10">
    <property type="entry name" value="Lyase 2-enoyl-coa Hydratase, Chain A, domain 2"/>
    <property type="match status" value="1"/>
</dbReference>
<dbReference type="InterPro" id="IPR029045">
    <property type="entry name" value="ClpP/crotonase-like_dom_sf"/>
</dbReference>
<comment type="similarity">
    <text evidence="1">Belongs to the enoyl-CoA hydratase/isomerase family.</text>
</comment>
<comment type="caution">
    <text evidence="2">The sequence shown here is derived from an EMBL/GenBank/DDBJ whole genome shotgun (WGS) entry which is preliminary data.</text>
</comment>
<dbReference type="Pfam" id="PF00378">
    <property type="entry name" value="ECH_1"/>
    <property type="match status" value="1"/>
</dbReference>
<dbReference type="EMBL" id="JBHSBB010000006">
    <property type="protein sequence ID" value="MFC4030913.1"/>
    <property type="molecule type" value="Genomic_DNA"/>
</dbReference>
<evidence type="ECO:0000313" key="2">
    <source>
        <dbReference type="EMBL" id="MFC4030913.1"/>
    </source>
</evidence>
<dbReference type="PANTHER" id="PTHR42964:SF1">
    <property type="entry name" value="POLYKETIDE BIOSYNTHESIS ENOYL-COA HYDRATASE PKSH-RELATED"/>
    <property type="match status" value="1"/>
</dbReference>
<evidence type="ECO:0000313" key="3">
    <source>
        <dbReference type="Proteomes" id="UP001595765"/>
    </source>
</evidence>
<dbReference type="CDD" id="cd06558">
    <property type="entry name" value="crotonase-like"/>
    <property type="match status" value="1"/>
</dbReference>
<dbReference type="SUPFAM" id="SSF52096">
    <property type="entry name" value="ClpP/crotonase"/>
    <property type="match status" value="1"/>
</dbReference>
<reference evidence="3" key="1">
    <citation type="journal article" date="2019" name="Int. J. Syst. Evol. Microbiol.">
        <title>The Global Catalogue of Microorganisms (GCM) 10K type strain sequencing project: providing services to taxonomists for standard genome sequencing and annotation.</title>
        <authorList>
            <consortium name="The Broad Institute Genomics Platform"/>
            <consortium name="The Broad Institute Genome Sequencing Center for Infectious Disease"/>
            <person name="Wu L."/>
            <person name="Ma J."/>
        </authorList>
    </citation>
    <scope>NUCLEOTIDE SEQUENCE [LARGE SCALE GENOMIC DNA]</scope>
    <source>
        <strain evidence="3">CGMCC 4.7237</strain>
    </source>
</reference>
<name>A0ABV8HIB8_9ACTN</name>